<evidence type="ECO:0000256" key="7">
    <source>
        <dbReference type="RuleBase" id="RU363032"/>
    </source>
</evidence>
<feature type="transmembrane region" description="Helical" evidence="7">
    <location>
        <begin position="248"/>
        <end position="268"/>
    </location>
</feature>
<evidence type="ECO:0000313" key="9">
    <source>
        <dbReference type="EMBL" id="MDQ0253562.1"/>
    </source>
</evidence>
<dbReference type="Gene3D" id="1.10.3720.10">
    <property type="entry name" value="MetI-like"/>
    <property type="match status" value="1"/>
</dbReference>
<evidence type="ECO:0000256" key="3">
    <source>
        <dbReference type="ARBA" id="ARBA00022475"/>
    </source>
</evidence>
<sequence>MNYFHFPLEKWTNTFVDDFLLPIFGLLFDLLSTYIGSFIGLVINFLTWIPPEIITITIVILAWRIAGKGVAIFSLLGFLYLGSVGLWDLGMQTLAIVLVATLFSIIVGIPVGILSAKYSAVDKAVRPILDFMQTLPSFVYLIPAILLFGLGGVPAVISTFIFATPPCVRLTALGIRQVPTEVIEAAKAFGSTSSQMLFKVQLPLAVPTIMAGINQTIMLALSMAVIASMIGAPGLGNEVLSGISRVNVGQGLVGGLGIVVLAIMLDRITQGINEKTKRGERTT</sequence>
<keyword evidence="10" id="KW-1185">Reference proteome</keyword>
<reference evidence="9 10" key="1">
    <citation type="submission" date="2023-07" db="EMBL/GenBank/DDBJ databases">
        <title>Genomic Encyclopedia of Type Strains, Phase IV (KMG-IV): sequencing the most valuable type-strain genomes for metagenomic binning, comparative biology and taxonomic classification.</title>
        <authorList>
            <person name="Goeker M."/>
        </authorList>
    </citation>
    <scope>NUCLEOTIDE SEQUENCE [LARGE SCALE GENOMIC DNA]</scope>
    <source>
        <strain evidence="9 10">DSM 9768</strain>
    </source>
</reference>
<evidence type="ECO:0000256" key="2">
    <source>
        <dbReference type="ARBA" id="ARBA00022448"/>
    </source>
</evidence>
<dbReference type="InterPro" id="IPR035906">
    <property type="entry name" value="MetI-like_sf"/>
</dbReference>
<dbReference type="PANTHER" id="PTHR47737:SF1">
    <property type="entry name" value="GLYCINE BETAINE_PROLINE BETAINE TRANSPORT SYSTEM PERMEASE PROTEIN PROW"/>
    <property type="match status" value="1"/>
</dbReference>
<evidence type="ECO:0000259" key="8">
    <source>
        <dbReference type="PROSITE" id="PS50928"/>
    </source>
</evidence>
<name>A0ABT9ZQP3_9BACI</name>
<feature type="transmembrane region" description="Helical" evidence="7">
    <location>
        <begin position="93"/>
        <end position="118"/>
    </location>
</feature>
<feature type="transmembrane region" description="Helical" evidence="7">
    <location>
        <begin position="138"/>
        <end position="163"/>
    </location>
</feature>
<dbReference type="InterPro" id="IPR000515">
    <property type="entry name" value="MetI-like"/>
</dbReference>
<feature type="transmembrane region" description="Helical" evidence="7">
    <location>
        <begin position="53"/>
        <end position="81"/>
    </location>
</feature>
<proteinExistence type="inferred from homology"/>
<comment type="subcellular location">
    <subcellularLocation>
        <location evidence="7">Cell membrane</location>
        <topology evidence="7">Multi-pass membrane protein</topology>
    </subcellularLocation>
    <subcellularLocation>
        <location evidence="1">Membrane</location>
        <topology evidence="1">Multi-pass membrane protein</topology>
    </subcellularLocation>
</comment>
<dbReference type="CDD" id="cd06261">
    <property type="entry name" value="TM_PBP2"/>
    <property type="match status" value="1"/>
</dbReference>
<evidence type="ECO:0000313" key="10">
    <source>
        <dbReference type="Proteomes" id="UP001230005"/>
    </source>
</evidence>
<dbReference type="RefSeq" id="WP_307322393.1">
    <property type="nucleotide sequence ID" value="NZ_JAUSUG010000003.1"/>
</dbReference>
<keyword evidence="6 7" id="KW-0472">Membrane</keyword>
<accession>A0ABT9ZQP3</accession>
<dbReference type="SUPFAM" id="SSF161098">
    <property type="entry name" value="MetI-like"/>
    <property type="match status" value="1"/>
</dbReference>
<keyword evidence="5 7" id="KW-1133">Transmembrane helix</keyword>
<dbReference type="EMBL" id="JAUSUG010000003">
    <property type="protein sequence ID" value="MDQ0253562.1"/>
    <property type="molecule type" value="Genomic_DNA"/>
</dbReference>
<dbReference type="PROSITE" id="PS50928">
    <property type="entry name" value="ABC_TM1"/>
    <property type="match status" value="1"/>
</dbReference>
<feature type="transmembrane region" description="Helical" evidence="7">
    <location>
        <begin position="217"/>
        <end position="236"/>
    </location>
</feature>
<evidence type="ECO:0000256" key="6">
    <source>
        <dbReference type="ARBA" id="ARBA00023136"/>
    </source>
</evidence>
<dbReference type="Pfam" id="PF00528">
    <property type="entry name" value="BPD_transp_1"/>
    <property type="match status" value="1"/>
</dbReference>
<feature type="domain" description="ABC transmembrane type-1" evidence="8">
    <location>
        <begin position="90"/>
        <end position="269"/>
    </location>
</feature>
<keyword evidence="3" id="KW-1003">Cell membrane</keyword>
<keyword evidence="4 7" id="KW-0812">Transmembrane</keyword>
<comment type="similarity">
    <text evidence="7">Belongs to the binding-protein-dependent transport system permease family.</text>
</comment>
<evidence type="ECO:0000256" key="4">
    <source>
        <dbReference type="ARBA" id="ARBA00022692"/>
    </source>
</evidence>
<evidence type="ECO:0000256" key="1">
    <source>
        <dbReference type="ARBA" id="ARBA00004141"/>
    </source>
</evidence>
<protein>
    <submittedName>
        <fullName evidence="9">Glycine betaine/proline transport system permease protein</fullName>
    </submittedName>
</protein>
<feature type="transmembrane region" description="Helical" evidence="7">
    <location>
        <begin position="20"/>
        <end position="47"/>
    </location>
</feature>
<dbReference type="Proteomes" id="UP001230005">
    <property type="component" value="Unassembled WGS sequence"/>
</dbReference>
<gene>
    <name evidence="9" type="ORF">J2S74_000934</name>
</gene>
<dbReference type="PANTHER" id="PTHR47737">
    <property type="entry name" value="GLYCINE BETAINE/PROLINE BETAINE TRANSPORT SYSTEM PERMEASE PROTEIN PROW"/>
    <property type="match status" value="1"/>
</dbReference>
<organism evidence="9 10">
    <name type="scientific">Evansella vedderi</name>
    <dbReference type="NCBI Taxonomy" id="38282"/>
    <lineage>
        <taxon>Bacteria</taxon>
        <taxon>Bacillati</taxon>
        <taxon>Bacillota</taxon>
        <taxon>Bacilli</taxon>
        <taxon>Bacillales</taxon>
        <taxon>Bacillaceae</taxon>
        <taxon>Evansella</taxon>
    </lineage>
</organism>
<keyword evidence="2 7" id="KW-0813">Transport</keyword>
<evidence type="ECO:0000256" key="5">
    <source>
        <dbReference type="ARBA" id="ARBA00022989"/>
    </source>
</evidence>
<comment type="caution">
    <text evidence="9">The sequence shown here is derived from an EMBL/GenBank/DDBJ whole genome shotgun (WGS) entry which is preliminary data.</text>
</comment>